<feature type="region of interest" description="Disordered" evidence="1">
    <location>
        <begin position="114"/>
        <end position="181"/>
    </location>
</feature>
<name>A0A182TD26_9DIPT</name>
<keyword evidence="3" id="KW-1185">Reference proteome</keyword>
<feature type="compositionally biased region" description="Polar residues" evidence="1">
    <location>
        <begin position="67"/>
        <end position="81"/>
    </location>
</feature>
<reference evidence="3" key="1">
    <citation type="submission" date="2014-01" db="EMBL/GenBank/DDBJ databases">
        <title>The Genome Sequence of Anopheles melas CM1001059_A (V2).</title>
        <authorList>
            <consortium name="The Broad Institute Genomics Platform"/>
            <person name="Neafsey D.E."/>
            <person name="Besansky N."/>
            <person name="Howell P."/>
            <person name="Walton C."/>
            <person name="Young S.K."/>
            <person name="Zeng Q."/>
            <person name="Gargeya S."/>
            <person name="Fitzgerald M."/>
            <person name="Haas B."/>
            <person name="Abouelleil A."/>
            <person name="Allen A.W."/>
            <person name="Alvarado L."/>
            <person name="Arachchi H.M."/>
            <person name="Berlin A.M."/>
            <person name="Chapman S.B."/>
            <person name="Gainer-Dewar J."/>
            <person name="Goldberg J."/>
            <person name="Griggs A."/>
            <person name="Gujja S."/>
            <person name="Hansen M."/>
            <person name="Howarth C."/>
            <person name="Imamovic A."/>
            <person name="Ireland A."/>
            <person name="Larimer J."/>
            <person name="McCowan C."/>
            <person name="Murphy C."/>
            <person name="Pearson M."/>
            <person name="Poon T.W."/>
            <person name="Priest M."/>
            <person name="Roberts A."/>
            <person name="Saif S."/>
            <person name="Shea T."/>
            <person name="Sisk P."/>
            <person name="Sykes S."/>
            <person name="Wortman J."/>
            <person name="Nusbaum C."/>
            <person name="Birren B."/>
        </authorList>
    </citation>
    <scope>NUCLEOTIDE SEQUENCE [LARGE SCALE GENOMIC DNA]</scope>
    <source>
        <strain evidence="3">CM1001059</strain>
    </source>
</reference>
<dbReference type="AlphaFoldDB" id="A0A182TD26"/>
<organism evidence="2 3">
    <name type="scientific">Anopheles melas</name>
    <dbReference type="NCBI Taxonomy" id="34690"/>
    <lineage>
        <taxon>Eukaryota</taxon>
        <taxon>Metazoa</taxon>
        <taxon>Ecdysozoa</taxon>
        <taxon>Arthropoda</taxon>
        <taxon>Hexapoda</taxon>
        <taxon>Insecta</taxon>
        <taxon>Pterygota</taxon>
        <taxon>Neoptera</taxon>
        <taxon>Endopterygota</taxon>
        <taxon>Diptera</taxon>
        <taxon>Nematocera</taxon>
        <taxon>Culicoidea</taxon>
        <taxon>Culicidae</taxon>
        <taxon>Anophelinae</taxon>
        <taxon>Anopheles</taxon>
    </lineage>
</organism>
<feature type="region of interest" description="Disordered" evidence="1">
    <location>
        <begin position="27"/>
        <end position="99"/>
    </location>
</feature>
<reference evidence="2" key="2">
    <citation type="submission" date="2020-05" db="UniProtKB">
        <authorList>
            <consortium name="EnsemblMetazoa"/>
        </authorList>
    </citation>
    <scope>IDENTIFICATION</scope>
    <source>
        <strain evidence="2">CM1001059</strain>
    </source>
</reference>
<feature type="compositionally biased region" description="Polar residues" evidence="1">
    <location>
        <begin position="166"/>
        <end position="181"/>
    </location>
</feature>
<feature type="compositionally biased region" description="Low complexity" evidence="1">
    <location>
        <begin position="42"/>
        <end position="55"/>
    </location>
</feature>
<accession>A0A182TD26</accession>
<proteinExistence type="predicted"/>
<dbReference type="Proteomes" id="UP000075902">
    <property type="component" value="Unassembled WGS sequence"/>
</dbReference>
<dbReference type="VEuPathDB" id="VectorBase:AMEC000133"/>
<feature type="compositionally biased region" description="Low complexity" evidence="1">
    <location>
        <begin position="114"/>
        <end position="126"/>
    </location>
</feature>
<evidence type="ECO:0000313" key="2">
    <source>
        <dbReference type="EnsemblMetazoa" id="AMEC000133-PA"/>
    </source>
</evidence>
<evidence type="ECO:0000256" key="1">
    <source>
        <dbReference type="SAM" id="MobiDB-lite"/>
    </source>
</evidence>
<sequence length="199" mass="20259">MMCNESGHTQGPLDGSLYATILKSPKSPTATTHLISPPAEFSNGSSKSLLLLNGNGPPPPVPERSKTPNSIYLSQNGTPRSTPVPFALAPPPAASPAFGDRSVRAVSSANNSVSVNSSYSSYQSASPGVASVPDGGSPGATLATPGGTKARPPSAQQVDGRESVRSPLTVSMDSGISSSGPVNRKLFVLTKSLLAWTSE</sequence>
<dbReference type="STRING" id="34690.A0A182TD26"/>
<protein>
    <submittedName>
        <fullName evidence="2">Uncharacterized protein</fullName>
    </submittedName>
</protein>
<evidence type="ECO:0000313" key="3">
    <source>
        <dbReference type="Proteomes" id="UP000075902"/>
    </source>
</evidence>
<dbReference type="EnsemblMetazoa" id="AMEC000133-RA">
    <property type="protein sequence ID" value="AMEC000133-PA"/>
    <property type="gene ID" value="AMEC000133"/>
</dbReference>